<name>A0A0E9RJR2_ANGAN</name>
<reference evidence="2" key="1">
    <citation type="submission" date="2014-11" db="EMBL/GenBank/DDBJ databases">
        <authorList>
            <person name="Amaro Gonzalez C."/>
        </authorList>
    </citation>
    <scope>NUCLEOTIDE SEQUENCE</scope>
</reference>
<feature type="transmembrane region" description="Helical" evidence="1">
    <location>
        <begin position="23"/>
        <end position="42"/>
    </location>
</feature>
<reference evidence="2" key="2">
    <citation type="journal article" date="2015" name="Fish Shellfish Immunol.">
        <title>Early steps in the European eel (Anguilla anguilla)-Vibrio vulnificus interaction in the gills: Role of the RtxA13 toxin.</title>
        <authorList>
            <person name="Callol A."/>
            <person name="Pajuelo D."/>
            <person name="Ebbesson L."/>
            <person name="Teles M."/>
            <person name="MacKenzie S."/>
            <person name="Amaro C."/>
        </authorList>
    </citation>
    <scope>NUCLEOTIDE SEQUENCE</scope>
</reference>
<keyword evidence="1" id="KW-0472">Membrane</keyword>
<dbReference type="EMBL" id="GBXM01079196">
    <property type="protein sequence ID" value="JAH29381.1"/>
    <property type="molecule type" value="Transcribed_RNA"/>
</dbReference>
<keyword evidence="1" id="KW-0812">Transmembrane</keyword>
<evidence type="ECO:0000313" key="2">
    <source>
        <dbReference type="EMBL" id="JAH29381.1"/>
    </source>
</evidence>
<organism evidence="2">
    <name type="scientific">Anguilla anguilla</name>
    <name type="common">European freshwater eel</name>
    <name type="synonym">Muraena anguilla</name>
    <dbReference type="NCBI Taxonomy" id="7936"/>
    <lineage>
        <taxon>Eukaryota</taxon>
        <taxon>Metazoa</taxon>
        <taxon>Chordata</taxon>
        <taxon>Craniata</taxon>
        <taxon>Vertebrata</taxon>
        <taxon>Euteleostomi</taxon>
        <taxon>Actinopterygii</taxon>
        <taxon>Neopterygii</taxon>
        <taxon>Teleostei</taxon>
        <taxon>Anguilliformes</taxon>
        <taxon>Anguillidae</taxon>
        <taxon>Anguilla</taxon>
    </lineage>
</organism>
<protein>
    <submittedName>
        <fullName evidence="2">Uncharacterized protein</fullName>
    </submittedName>
</protein>
<keyword evidence="1" id="KW-1133">Transmembrane helix</keyword>
<evidence type="ECO:0000256" key="1">
    <source>
        <dbReference type="SAM" id="Phobius"/>
    </source>
</evidence>
<sequence>MAVVHSCGHFTLSAINIQFPDELALRPVVCGTVCFLFFLLSLSRGFLNPQTDAAEETTPTQSPFSDFGLRESPFRAVRKYKYHSKKIKR</sequence>
<dbReference type="AlphaFoldDB" id="A0A0E9RJR2"/>
<accession>A0A0E9RJR2</accession>
<proteinExistence type="predicted"/>